<evidence type="ECO:0000259" key="1">
    <source>
        <dbReference type="Pfam" id="PF01910"/>
    </source>
</evidence>
<sequence>MQIAVEISMYPFRPDYEQPILNFIGLLKEEDGLRVQVNDMSTQIFGAFDTVMPRLQTAMKQAFTEEQTTVMVMKVLHLGSKN</sequence>
<dbReference type="STRING" id="1524460.IX84_28690"/>
<organism evidence="2 3">
    <name type="scientific">Phaeodactylibacter xiamenensis</name>
    <dbReference type="NCBI Taxonomy" id="1524460"/>
    <lineage>
        <taxon>Bacteria</taxon>
        <taxon>Pseudomonadati</taxon>
        <taxon>Bacteroidota</taxon>
        <taxon>Saprospiria</taxon>
        <taxon>Saprospirales</taxon>
        <taxon>Haliscomenobacteraceae</taxon>
        <taxon>Phaeodactylibacter</taxon>
    </lineage>
</organism>
<evidence type="ECO:0000313" key="2">
    <source>
        <dbReference type="EMBL" id="KGE85463.1"/>
    </source>
</evidence>
<gene>
    <name evidence="2" type="ORF">IX84_28690</name>
</gene>
<dbReference type="Gene3D" id="3.30.70.930">
    <property type="match status" value="1"/>
</dbReference>
<keyword evidence="3" id="KW-1185">Reference proteome</keyword>
<name>A0A098S0Y1_9BACT</name>
<dbReference type="EMBL" id="JPOS01000090">
    <property type="protein sequence ID" value="KGE85463.1"/>
    <property type="molecule type" value="Genomic_DNA"/>
</dbReference>
<dbReference type="Pfam" id="PF01910">
    <property type="entry name" value="Thiamine_BP"/>
    <property type="match status" value="1"/>
</dbReference>
<dbReference type="Proteomes" id="UP000029736">
    <property type="component" value="Unassembled WGS sequence"/>
</dbReference>
<dbReference type="OrthoDB" id="164222at2"/>
<protein>
    <recommendedName>
        <fullName evidence="1">Thiamine-binding protein domain-containing protein</fullName>
    </recommendedName>
</protein>
<dbReference type="InterPro" id="IPR029756">
    <property type="entry name" value="MTH1187/YkoF-like"/>
</dbReference>
<accession>A0A098S0Y1</accession>
<feature type="domain" description="Thiamine-binding protein" evidence="1">
    <location>
        <begin position="5"/>
        <end position="75"/>
    </location>
</feature>
<evidence type="ECO:0000313" key="3">
    <source>
        <dbReference type="Proteomes" id="UP000029736"/>
    </source>
</evidence>
<reference evidence="2 3" key="1">
    <citation type="journal article" date="2014" name="Int. J. Syst. Evol. Microbiol.">
        <title>Phaeodactylibacter xiamenensis gen. nov., sp. nov., a member of the family Saprospiraceae isolated from the marine alga Phaeodactylum tricornutum.</title>
        <authorList>
            <person name="Chen Z.Jr."/>
            <person name="Lei X."/>
            <person name="Lai Q."/>
            <person name="Li Y."/>
            <person name="Zhang B."/>
            <person name="Zhang J."/>
            <person name="Zhang H."/>
            <person name="Yang L."/>
            <person name="Zheng W."/>
            <person name="Tian Y."/>
            <person name="Yu Z."/>
            <person name="Xu H.Jr."/>
            <person name="Zheng T."/>
        </authorList>
    </citation>
    <scope>NUCLEOTIDE SEQUENCE [LARGE SCALE GENOMIC DNA]</scope>
    <source>
        <strain evidence="2 3">KD52</strain>
    </source>
</reference>
<dbReference type="SUPFAM" id="SSF89957">
    <property type="entry name" value="MTH1187/YkoF-like"/>
    <property type="match status" value="1"/>
</dbReference>
<dbReference type="InterPro" id="IPR002767">
    <property type="entry name" value="Thiamine_BP"/>
</dbReference>
<comment type="caution">
    <text evidence="2">The sequence shown here is derived from an EMBL/GenBank/DDBJ whole genome shotgun (WGS) entry which is preliminary data.</text>
</comment>
<proteinExistence type="predicted"/>
<dbReference type="AlphaFoldDB" id="A0A098S0Y1"/>
<dbReference type="RefSeq" id="WP_044228755.1">
    <property type="nucleotide sequence ID" value="NZ_JBKAGJ010000035.1"/>
</dbReference>